<feature type="region of interest" description="Disordered" evidence="1">
    <location>
        <begin position="278"/>
        <end position="306"/>
    </location>
</feature>
<dbReference type="AlphaFoldDB" id="X6LTZ1"/>
<comment type="caution">
    <text evidence="2">The sequence shown here is derived from an EMBL/GenBank/DDBJ whole genome shotgun (WGS) entry which is preliminary data.</text>
</comment>
<name>X6LTZ1_RETFI</name>
<protein>
    <submittedName>
        <fullName evidence="2">Uncharacterized protein</fullName>
    </submittedName>
</protein>
<reference evidence="2 3" key="1">
    <citation type="journal article" date="2013" name="Curr. Biol.">
        <title>The Genome of the Foraminiferan Reticulomyxa filosa.</title>
        <authorList>
            <person name="Glockner G."/>
            <person name="Hulsmann N."/>
            <person name="Schleicher M."/>
            <person name="Noegel A.A."/>
            <person name="Eichinger L."/>
            <person name="Gallinger C."/>
            <person name="Pawlowski J."/>
            <person name="Sierra R."/>
            <person name="Euteneuer U."/>
            <person name="Pillet L."/>
            <person name="Moustafa A."/>
            <person name="Platzer M."/>
            <person name="Groth M."/>
            <person name="Szafranski K."/>
            <person name="Schliwa M."/>
        </authorList>
    </citation>
    <scope>NUCLEOTIDE SEQUENCE [LARGE SCALE GENOMIC DNA]</scope>
</reference>
<keyword evidence="3" id="KW-1185">Reference proteome</keyword>
<feature type="region of interest" description="Disordered" evidence="1">
    <location>
        <begin position="171"/>
        <end position="194"/>
    </location>
</feature>
<feature type="compositionally biased region" description="Polar residues" evidence="1">
    <location>
        <begin position="171"/>
        <end position="184"/>
    </location>
</feature>
<evidence type="ECO:0000313" key="3">
    <source>
        <dbReference type="Proteomes" id="UP000023152"/>
    </source>
</evidence>
<gene>
    <name evidence="2" type="ORF">RFI_32282</name>
</gene>
<sequence length="325" mass="34546">MMTTADNSGHVKLGHITLSGTGTATMMSAMTPTFSMTKGGGLNPQLLTASPQAYTIPHENHFHMDKTTTPVTSVAPLTMPIQRHHHDGNATPTHLHNNAMINSGNAFLANPQTSLHSTTQLGAHMMGSLAFDVSKMTANTTTATAATTTTTAAATTTTPPTLVPQVLSRQGSLNSNISNTSAHSRSGHGGNDTLYNNPNPINTGQADGGLSVFAPFLMTNGNTNTGTRAFATMLANNGVTANPMTVGNNFVTMRAPTITSVHTNNANNNTINHNINNSHHHNNINNNSNHNNNNNNNIINNKKKHHVGKKKRLFELTMNLLLARN</sequence>
<evidence type="ECO:0000256" key="1">
    <source>
        <dbReference type="SAM" id="MobiDB-lite"/>
    </source>
</evidence>
<evidence type="ECO:0000313" key="2">
    <source>
        <dbReference type="EMBL" id="ETO05114.1"/>
    </source>
</evidence>
<proteinExistence type="predicted"/>
<feature type="compositionally biased region" description="Low complexity" evidence="1">
    <location>
        <begin position="278"/>
        <end position="300"/>
    </location>
</feature>
<organism evidence="2 3">
    <name type="scientific">Reticulomyxa filosa</name>
    <dbReference type="NCBI Taxonomy" id="46433"/>
    <lineage>
        <taxon>Eukaryota</taxon>
        <taxon>Sar</taxon>
        <taxon>Rhizaria</taxon>
        <taxon>Retaria</taxon>
        <taxon>Foraminifera</taxon>
        <taxon>Monothalamids</taxon>
        <taxon>Reticulomyxidae</taxon>
        <taxon>Reticulomyxa</taxon>
    </lineage>
</organism>
<accession>X6LTZ1</accession>
<dbReference type="Proteomes" id="UP000023152">
    <property type="component" value="Unassembled WGS sequence"/>
</dbReference>
<dbReference type="EMBL" id="ASPP01028525">
    <property type="protein sequence ID" value="ETO05114.1"/>
    <property type="molecule type" value="Genomic_DNA"/>
</dbReference>